<gene>
    <name evidence="2" type="ORF">GV827_15500</name>
</gene>
<evidence type="ECO:0000313" key="2">
    <source>
        <dbReference type="EMBL" id="NEK23802.1"/>
    </source>
</evidence>
<sequence>MNGAIFYATKYGSTGQYAHWIGIATHLPVYNIAKETPDLSAYDFLVLGCPVLYNRLMFHTWAKQHAALIKTRPTILFTVSGAGPGNKLDDWIANSLPTDIILHVRHFALRGRQDPAKLTFFDRTMLIIAGLLNRDRVAARDEMHGFDYMDKSSIAPIVEMIESLK</sequence>
<evidence type="ECO:0000313" key="3">
    <source>
        <dbReference type="Proteomes" id="UP000468591"/>
    </source>
</evidence>
<dbReference type="RefSeq" id="WP_164354727.1">
    <property type="nucleotide sequence ID" value="NZ_JAABNT010000010.1"/>
</dbReference>
<dbReference type="InterPro" id="IPR026816">
    <property type="entry name" value="Flavodoxin_dom"/>
</dbReference>
<evidence type="ECO:0000259" key="1">
    <source>
        <dbReference type="Pfam" id="PF12724"/>
    </source>
</evidence>
<proteinExistence type="predicted"/>
<dbReference type="Gene3D" id="3.40.50.360">
    <property type="match status" value="1"/>
</dbReference>
<name>A0A6P0CCA3_9RHOB</name>
<keyword evidence="3" id="KW-1185">Reference proteome</keyword>
<comment type="caution">
    <text evidence="2">The sequence shown here is derived from an EMBL/GenBank/DDBJ whole genome shotgun (WGS) entry which is preliminary data.</text>
</comment>
<dbReference type="SUPFAM" id="SSF52218">
    <property type="entry name" value="Flavoproteins"/>
    <property type="match status" value="1"/>
</dbReference>
<accession>A0A6P0CCA3</accession>
<protein>
    <recommendedName>
        <fullName evidence="1">Flavodoxin domain-containing protein</fullName>
    </recommendedName>
</protein>
<dbReference type="InterPro" id="IPR029039">
    <property type="entry name" value="Flavoprotein-like_sf"/>
</dbReference>
<reference evidence="2 3" key="1">
    <citation type="submission" date="2020-01" db="EMBL/GenBank/DDBJ databases">
        <title>Sulfitobacter sediminilitoris sp. nov., isolated from a tidal flat.</title>
        <authorList>
            <person name="Park S."/>
            <person name="Yoon J.-H."/>
        </authorList>
    </citation>
    <scope>NUCLEOTIDE SEQUENCE [LARGE SCALE GENOMIC DNA]</scope>
    <source>
        <strain evidence="2 3">JBTF-M27</strain>
    </source>
</reference>
<dbReference type="AlphaFoldDB" id="A0A6P0CCA3"/>
<dbReference type="Proteomes" id="UP000468591">
    <property type="component" value="Unassembled WGS sequence"/>
</dbReference>
<feature type="domain" description="Flavodoxin" evidence="1">
    <location>
        <begin position="5"/>
        <end position="126"/>
    </location>
</feature>
<dbReference type="EMBL" id="JAABNT010000010">
    <property type="protein sequence ID" value="NEK23802.1"/>
    <property type="molecule type" value="Genomic_DNA"/>
</dbReference>
<dbReference type="Pfam" id="PF12724">
    <property type="entry name" value="Flavodoxin_5"/>
    <property type="match status" value="1"/>
</dbReference>
<organism evidence="2 3">
    <name type="scientific">Sulfitobacter sediminilitoris</name>
    <dbReference type="NCBI Taxonomy" id="2698830"/>
    <lineage>
        <taxon>Bacteria</taxon>
        <taxon>Pseudomonadati</taxon>
        <taxon>Pseudomonadota</taxon>
        <taxon>Alphaproteobacteria</taxon>
        <taxon>Rhodobacterales</taxon>
        <taxon>Roseobacteraceae</taxon>
        <taxon>Sulfitobacter</taxon>
    </lineage>
</organism>